<dbReference type="PANTHER" id="PTHR42756:SF1">
    <property type="entry name" value="TRANSCRIPTIONAL REPRESSOR OF EMRAB OPERON"/>
    <property type="match status" value="1"/>
</dbReference>
<protein>
    <submittedName>
        <fullName evidence="6">DNA-binding transcriptional regulator, MarR family</fullName>
    </submittedName>
    <submittedName>
        <fullName evidence="5">MarR family transcriptional regulator</fullName>
    </submittedName>
</protein>
<dbReference type="RefSeq" id="WP_043063444.1">
    <property type="nucleotide sequence ID" value="NZ_BJOA01000152.1"/>
</dbReference>
<reference evidence="6 8" key="2">
    <citation type="submission" date="2016-10" db="EMBL/GenBank/DDBJ databases">
        <authorList>
            <person name="de Groot N.N."/>
        </authorList>
    </citation>
    <scope>NUCLEOTIDE SEQUENCE [LARGE SCALE GENOMIC DNA]</scope>
    <source>
        <strain evidence="6 8">DSM 2895</strain>
    </source>
</reference>
<feature type="domain" description="HTH marR-type" evidence="4">
    <location>
        <begin position="1"/>
        <end position="137"/>
    </location>
</feature>
<dbReference type="Proteomes" id="UP000182836">
    <property type="component" value="Unassembled WGS sequence"/>
</dbReference>
<dbReference type="InterPro" id="IPR036390">
    <property type="entry name" value="WH_DNA-bd_sf"/>
</dbReference>
<dbReference type="PANTHER" id="PTHR42756">
    <property type="entry name" value="TRANSCRIPTIONAL REGULATOR, MARR"/>
    <property type="match status" value="1"/>
</dbReference>
<dbReference type="GO" id="GO:0003677">
    <property type="term" value="F:DNA binding"/>
    <property type="evidence" value="ECO:0007669"/>
    <property type="project" value="UniProtKB-KW"/>
</dbReference>
<sequence length="148" mass="17299">MLNEYRAVVEQLNEAFDEYGILITKELKELDRFHLTSQQEVMMIHISKHERITANEISLAFGISKSAVSQVLTKLEQQEMIVRVINPANRREAFIMLGKKGKKYAAMLEEVNIKLIEKYFSKIRLEDLKHMTETMKDINVIIKRSKES</sequence>
<dbReference type="OrthoDB" id="2355600at2"/>
<evidence type="ECO:0000259" key="4">
    <source>
        <dbReference type="PROSITE" id="PS50995"/>
    </source>
</evidence>
<dbReference type="PROSITE" id="PS50995">
    <property type="entry name" value="HTH_MARR_2"/>
    <property type="match status" value="1"/>
</dbReference>
<evidence type="ECO:0000256" key="2">
    <source>
        <dbReference type="ARBA" id="ARBA00023125"/>
    </source>
</evidence>
<evidence type="ECO:0000256" key="3">
    <source>
        <dbReference type="ARBA" id="ARBA00023163"/>
    </source>
</evidence>
<dbReference type="Gene3D" id="1.10.10.10">
    <property type="entry name" value="Winged helix-like DNA-binding domain superfamily/Winged helix DNA-binding domain"/>
    <property type="match status" value="1"/>
</dbReference>
<dbReference type="EMBL" id="FNED01000018">
    <property type="protein sequence ID" value="SDJ45797.1"/>
    <property type="molecule type" value="Genomic_DNA"/>
</dbReference>
<evidence type="ECO:0000313" key="7">
    <source>
        <dbReference type="Proteomes" id="UP000037269"/>
    </source>
</evidence>
<dbReference type="STRING" id="47500.AF333_16145"/>
<reference evidence="5 7" key="1">
    <citation type="submission" date="2015-07" db="EMBL/GenBank/DDBJ databases">
        <title>Fjat-14205 dsm 2895.</title>
        <authorList>
            <person name="Liu B."/>
            <person name="Wang J."/>
            <person name="Zhu Y."/>
            <person name="Liu G."/>
            <person name="Chen Q."/>
            <person name="Chen Z."/>
            <person name="Lan J."/>
            <person name="Che J."/>
            <person name="Ge C."/>
            <person name="Shi H."/>
            <person name="Pan Z."/>
            <person name="Liu X."/>
        </authorList>
    </citation>
    <scope>NUCLEOTIDE SEQUENCE [LARGE SCALE GENOMIC DNA]</scope>
    <source>
        <strain evidence="5 7">DSM 2895</strain>
    </source>
</reference>
<gene>
    <name evidence="5" type="ORF">AF333_16145</name>
    <name evidence="6" type="ORF">SAMN04487909_11847</name>
</gene>
<accession>A0A0D1WN91</accession>
<dbReference type="SMART" id="SM00347">
    <property type="entry name" value="HTH_MARR"/>
    <property type="match status" value="1"/>
</dbReference>
<evidence type="ECO:0000313" key="5">
    <source>
        <dbReference type="EMBL" id="KON96778.1"/>
    </source>
</evidence>
<dbReference type="InterPro" id="IPR000835">
    <property type="entry name" value="HTH_MarR-typ"/>
</dbReference>
<dbReference type="InterPro" id="IPR036388">
    <property type="entry name" value="WH-like_DNA-bd_sf"/>
</dbReference>
<keyword evidence="3" id="KW-0804">Transcription</keyword>
<dbReference type="SUPFAM" id="SSF46785">
    <property type="entry name" value="Winged helix' DNA-binding domain"/>
    <property type="match status" value="1"/>
</dbReference>
<keyword evidence="1" id="KW-0805">Transcription regulation</keyword>
<evidence type="ECO:0000313" key="8">
    <source>
        <dbReference type="Proteomes" id="UP000182836"/>
    </source>
</evidence>
<dbReference type="Proteomes" id="UP000037269">
    <property type="component" value="Unassembled WGS sequence"/>
</dbReference>
<organism evidence="5 7">
    <name type="scientific">Aneurinibacillus migulanus</name>
    <name type="common">Bacillus migulanus</name>
    <dbReference type="NCBI Taxonomy" id="47500"/>
    <lineage>
        <taxon>Bacteria</taxon>
        <taxon>Bacillati</taxon>
        <taxon>Bacillota</taxon>
        <taxon>Bacilli</taxon>
        <taxon>Bacillales</taxon>
        <taxon>Paenibacillaceae</taxon>
        <taxon>Aneurinibacillus group</taxon>
        <taxon>Aneurinibacillus</taxon>
    </lineage>
</organism>
<dbReference type="GO" id="GO:0003700">
    <property type="term" value="F:DNA-binding transcription factor activity"/>
    <property type="evidence" value="ECO:0007669"/>
    <property type="project" value="InterPro"/>
</dbReference>
<dbReference type="PATRIC" id="fig|47500.8.peg.6341"/>
<dbReference type="EMBL" id="LGUG01000004">
    <property type="protein sequence ID" value="KON96778.1"/>
    <property type="molecule type" value="Genomic_DNA"/>
</dbReference>
<proteinExistence type="predicted"/>
<keyword evidence="2 6" id="KW-0238">DNA-binding</keyword>
<evidence type="ECO:0000313" key="6">
    <source>
        <dbReference type="EMBL" id="SDJ45797.1"/>
    </source>
</evidence>
<evidence type="ECO:0000256" key="1">
    <source>
        <dbReference type="ARBA" id="ARBA00023015"/>
    </source>
</evidence>
<keyword evidence="7" id="KW-1185">Reference proteome</keyword>
<dbReference type="AlphaFoldDB" id="A0A0D1WN91"/>
<name>A0A0D1WN91_ANEMI</name>
<dbReference type="Pfam" id="PF01047">
    <property type="entry name" value="MarR"/>
    <property type="match status" value="1"/>
</dbReference>